<accession>A0A518RDS2</accession>
<dbReference type="SUPFAM" id="SSF54593">
    <property type="entry name" value="Glyoxalase/Bleomycin resistance protein/Dihydroxybiphenyl dioxygenase"/>
    <property type="match status" value="1"/>
</dbReference>
<dbReference type="Gene3D" id="3.10.180.10">
    <property type="entry name" value="2,3-Dihydroxybiphenyl 1,2-Dioxygenase, domain 1"/>
    <property type="match status" value="1"/>
</dbReference>
<dbReference type="PROSITE" id="PS51819">
    <property type="entry name" value="VOC"/>
    <property type="match status" value="1"/>
</dbReference>
<dbReference type="CDD" id="cd06587">
    <property type="entry name" value="VOC"/>
    <property type="match status" value="1"/>
</dbReference>
<reference evidence="2 3" key="1">
    <citation type="submission" date="2019-07" db="EMBL/GenBank/DDBJ databases">
        <title>Sphingomonas alkalisoli sp. nov., isolated from rhizosphere soil of Suaedae salsa.</title>
        <authorList>
            <person name="Zhang H."/>
            <person name="Xu L."/>
            <person name="Zhang J.-X."/>
            <person name="Sun J.-Q."/>
        </authorList>
    </citation>
    <scope>NUCLEOTIDE SEQUENCE [LARGE SCALE GENOMIC DNA]</scope>
    <source>
        <strain evidence="2 3">XS-10</strain>
    </source>
</reference>
<protein>
    <submittedName>
        <fullName evidence="2">VOC family protein</fullName>
    </submittedName>
</protein>
<dbReference type="KEGG" id="ssua:FPZ54_05645"/>
<dbReference type="OrthoDB" id="7355345at2"/>
<evidence type="ECO:0000259" key="1">
    <source>
        <dbReference type="PROSITE" id="PS51819"/>
    </source>
</evidence>
<evidence type="ECO:0000313" key="2">
    <source>
        <dbReference type="EMBL" id="QDX25554.1"/>
    </source>
</evidence>
<dbReference type="InterPro" id="IPR029068">
    <property type="entry name" value="Glyas_Bleomycin-R_OHBP_Dase"/>
</dbReference>
<name>A0A518RDS2_9SPHN</name>
<dbReference type="Pfam" id="PF00903">
    <property type="entry name" value="Glyoxalase"/>
    <property type="match status" value="1"/>
</dbReference>
<sequence>MPTTFIEHVNLTVTSPARTARLMQHLFGWHVRWQGAARDGGMSIHVGDARVYLALYAPPVEAERRYPKGQPLNHVGFVVDDLDAVEAKVAAAGLKPFGHDDYEPGRRFYFFDFDGIEFEIVSYR</sequence>
<dbReference type="AlphaFoldDB" id="A0A518RDS2"/>
<dbReference type="InterPro" id="IPR004360">
    <property type="entry name" value="Glyas_Fos-R_dOase_dom"/>
</dbReference>
<evidence type="ECO:0000313" key="3">
    <source>
        <dbReference type="Proteomes" id="UP000318055"/>
    </source>
</evidence>
<dbReference type="EMBL" id="CP042239">
    <property type="protein sequence ID" value="QDX25554.1"/>
    <property type="molecule type" value="Genomic_DNA"/>
</dbReference>
<keyword evidence="3" id="KW-1185">Reference proteome</keyword>
<organism evidence="2 3">
    <name type="scientific">Sphingomonas suaedae</name>
    <dbReference type="NCBI Taxonomy" id="2599297"/>
    <lineage>
        <taxon>Bacteria</taxon>
        <taxon>Pseudomonadati</taxon>
        <taxon>Pseudomonadota</taxon>
        <taxon>Alphaproteobacteria</taxon>
        <taxon>Sphingomonadales</taxon>
        <taxon>Sphingomonadaceae</taxon>
        <taxon>Sphingomonas</taxon>
    </lineage>
</organism>
<gene>
    <name evidence="2" type="ORF">FPZ54_05645</name>
</gene>
<dbReference type="RefSeq" id="WP_145845622.1">
    <property type="nucleotide sequence ID" value="NZ_CP042239.1"/>
</dbReference>
<dbReference type="Proteomes" id="UP000318055">
    <property type="component" value="Chromosome"/>
</dbReference>
<dbReference type="InterPro" id="IPR037523">
    <property type="entry name" value="VOC_core"/>
</dbReference>
<proteinExistence type="predicted"/>
<feature type="domain" description="VOC" evidence="1">
    <location>
        <begin position="5"/>
        <end position="123"/>
    </location>
</feature>